<evidence type="ECO:0000259" key="7">
    <source>
        <dbReference type="Pfam" id="PF02706"/>
    </source>
</evidence>
<gene>
    <name evidence="8" type="ORF">HBF25_04035</name>
</gene>
<keyword evidence="5 6" id="KW-0472">Membrane</keyword>
<evidence type="ECO:0000256" key="1">
    <source>
        <dbReference type="ARBA" id="ARBA00004651"/>
    </source>
</evidence>
<feature type="transmembrane region" description="Helical" evidence="6">
    <location>
        <begin position="245"/>
        <end position="265"/>
    </location>
</feature>
<feature type="domain" description="Polysaccharide chain length determinant N-terminal" evidence="7">
    <location>
        <begin position="4"/>
        <end position="87"/>
    </location>
</feature>
<comment type="subcellular location">
    <subcellularLocation>
        <location evidence="1">Cell membrane</location>
        <topology evidence="1">Multi-pass membrane protein</topology>
    </subcellularLocation>
</comment>
<evidence type="ECO:0000256" key="4">
    <source>
        <dbReference type="ARBA" id="ARBA00022989"/>
    </source>
</evidence>
<dbReference type="PANTHER" id="PTHR32309:SF13">
    <property type="entry name" value="FERRIC ENTEROBACTIN TRANSPORT PROTEIN FEPE"/>
    <property type="match status" value="1"/>
</dbReference>
<feature type="transmembrane region" description="Helical" evidence="6">
    <location>
        <begin position="21"/>
        <end position="39"/>
    </location>
</feature>
<keyword evidence="4 6" id="KW-1133">Transmembrane helix</keyword>
<reference evidence="8 9" key="1">
    <citation type="submission" date="2020-03" db="EMBL/GenBank/DDBJ databases">
        <authorList>
            <person name="Lai Q."/>
        </authorList>
    </citation>
    <scope>NUCLEOTIDE SEQUENCE [LARGE SCALE GENOMIC DNA]</scope>
    <source>
        <strain evidence="8 9">CCUG 25036</strain>
    </source>
</reference>
<accession>A0A7X5U813</accession>
<comment type="caution">
    <text evidence="8">The sequence shown here is derived from an EMBL/GenBank/DDBJ whole genome shotgun (WGS) entry which is preliminary data.</text>
</comment>
<protein>
    <submittedName>
        <fullName evidence="8">Chain-length determining protein</fullName>
    </submittedName>
</protein>
<dbReference type="Pfam" id="PF02706">
    <property type="entry name" value="Wzz"/>
    <property type="match status" value="1"/>
</dbReference>
<dbReference type="RefSeq" id="WP_166946657.1">
    <property type="nucleotide sequence ID" value="NZ_JAARLZ010000002.1"/>
</dbReference>
<evidence type="ECO:0000313" key="8">
    <source>
        <dbReference type="EMBL" id="NII05559.1"/>
    </source>
</evidence>
<evidence type="ECO:0000256" key="2">
    <source>
        <dbReference type="ARBA" id="ARBA00022475"/>
    </source>
</evidence>
<keyword evidence="3 6" id="KW-0812">Transmembrane</keyword>
<dbReference type="EMBL" id="JAARLZ010000002">
    <property type="protein sequence ID" value="NII05559.1"/>
    <property type="molecule type" value="Genomic_DNA"/>
</dbReference>
<evidence type="ECO:0000256" key="6">
    <source>
        <dbReference type="SAM" id="Phobius"/>
    </source>
</evidence>
<dbReference type="AlphaFoldDB" id="A0A7X5U813"/>
<dbReference type="GO" id="GO:0004713">
    <property type="term" value="F:protein tyrosine kinase activity"/>
    <property type="evidence" value="ECO:0007669"/>
    <property type="project" value="TreeGrafter"/>
</dbReference>
<dbReference type="PANTHER" id="PTHR32309">
    <property type="entry name" value="TYROSINE-PROTEIN KINASE"/>
    <property type="match status" value="1"/>
</dbReference>
<keyword evidence="2" id="KW-1003">Cell membrane</keyword>
<evidence type="ECO:0000256" key="3">
    <source>
        <dbReference type="ARBA" id="ARBA00022692"/>
    </source>
</evidence>
<dbReference type="Proteomes" id="UP000490980">
    <property type="component" value="Unassembled WGS sequence"/>
</dbReference>
<keyword evidence="9" id="KW-1185">Reference proteome</keyword>
<proteinExistence type="predicted"/>
<dbReference type="InterPro" id="IPR003856">
    <property type="entry name" value="LPS_length_determ_N"/>
</dbReference>
<dbReference type="InterPro" id="IPR050445">
    <property type="entry name" value="Bact_polysacc_biosynth/exp"/>
</dbReference>
<organism evidence="8 9">
    <name type="scientific">Luteibacter anthropi</name>
    <dbReference type="NCBI Taxonomy" id="564369"/>
    <lineage>
        <taxon>Bacteria</taxon>
        <taxon>Pseudomonadati</taxon>
        <taxon>Pseudomonadota</taxon>
        <taxon>Gammaproteobacteria</taxon>
        <taxon>Lysobacterales</taxon>
        <taxon>Rhodanobacteraceae</taxon>
        <taxon>Luteibacter</taxon>
    </lineage>
</organism>
<evidence type="ECO:0000313" key="9">
    <source>
        <dbReference type="Proteomes" id="UP000490980"/>
    </source>
</evidence>
<dbReference type="GO" id="GO:0005886">
    <property type="term" value="C:plasma membrane"/>
    <property type="evidence" value="ECO:0007669"/>
    <property type="project" value="UniProtKB-SubCell"/>
</dbReference>
<name>A0A7X5U813_9GAMM</name>
<sequence length="285" mass="31054">MQRDEIYLLDLWRILTREWRSFFSAMVVVLAVAVAYATLATPKWEAQAWIQVGQVATQPAGQDPRPEPFQRVVERLQTVDFQQQVLQGLGMPLTSPEAGLYRGSLKVDPSPYSGLIKVSVRATSPSLARRLAQATVDQLHLIHQRLMAAPLALARDRLARVEAELSQAKAMRDTLHAVAGNQHAAGDSDATLAGNLLLATTDTSIRELEQSRDELISRMARNYTFGTSTAWPVYQPDRPVSPNQILIIGLGMLGGVALGLVAAVASSARRRDVVQPMAAAGALTR</sequence>
<evidence type="ECO:0000256" key="5">
    <source>
        <dbReference type="ARBA" id="ARBA00023136"/>
    </source>
</evidence>